<evidence type="ECO:0000256" key="3">
    <source>
        <dbReference type="ARBA" id="ARBA00023118"/>
    </source>
</evidence>
<evidence type="ECO:0000313" key="5">
    <source>
        <dbReference type="EMBL" id="GLW64295.1"/>
    </source>
</evidence>
<keyword evidence="6" id="KW-1185">Reference proteome</keyword>
<evidence type="ECO:0000256" key="1">
    <source>
        <dbReference type="ARBA" id="ARBA00005937"/>
    </source>
</evidence>
<dbReference type="GO" id="GO:0016788">
    <property type="term" value="F:hydrolase activity, acting on ester bonds"/>
    <property type="evidence" value="ECO:0007669"/>
    <property type="project" value="InterPro"/>
</dbReference>
<dbReference type="PANTHER" id="PTHR36984">
    <property type="entry name" value="CRISPR-ASSOCIATED ENDORIBONUCLEASE CAS6 1"/>
    <property type="match status" value="1"/>
</dbReference>
<dbReference type="PANTHER" id="PTHR36984:SF1">
    <property type="entry name" value="CRISPR-ASSOCIATED ENDORIBONUCLEASE CAS6 1"/>
    <property type="match status" value="1"/>
</dbReference>
<dbReference type="NCBIfam" id="TIGR01877">
    <property type="entry name" value="cas_cas6"/>
    <property type="match status" value="1"/>
</dbReference>
<organism evidence="5 6">
    <name type="scientific">Actinomadura rubrobrunea</name>
    <dbReference type="NCBI Taxonomy" id="115335"/>
    <lineage>
        <taxon>Bacteria</taxon>
        <taxon>Bacillati</taxon>
        <taxon>Actinomycetota</taxon>
        <taxon>Actinomycetes</taxon>
        <taxon>Streptosporangiales</taxon>
        <taxon>Thermomonosporaceae</taxon>
        <taxon>Actinomadura</taxon>
    </lineage>
</organism>
<gene>
    <name evidence="5" type="ORF">Arub01_25390</name>
</gene>
<keyword evidence="3" id="KW-0051">Antiviral defense</keyword>
<feature type="domain" description="CRISPR associated protein Cas6 C-terminal" evidence="4">
    <location>
        <begin position="120"/>
        <end position="228"/>
    </location>
</feature>
<name>A0A9W6UX37_9ACTN</name>
<dbReference type="Proteomes" id="UP001165124">
    <property type="component" value="Unassembled WGS sequence"/>
</dbReference>
<keyword evidence="2" id="KW-0694">RNA-binding</keyword>
<evidence type="ECO:0000256" key="2">
    <source>
        <dbReference type="ARBA" id="ARBA00022884"/>
    </source>
</evidence>
<dbReference type="GO" id="GO:0003723">
    <property type="term" value="F:RNA binding"/>
    <property type="evidence" value="ECO:0007669"/>
    <property type="project" value="UniProtKB-KW"/>
</dbReference>
<accession>A0A9W6UX37</accession>
<dbReference type="RefSeq" id="WP_067908803.1">
    <property type="nucleotide sequence ID" value="NZ_BSRZ01000005.1"/>
</dbReference>
<sequence length="229" mass="25305">MRFRVDVAADKDVLDWDDVHGPARGVVYHLLRSQDPELATMLHDSGWQGHPLRPVAISPPLFRKTKPRKGLYTTSSEGEVWLGSPIPRIAGCLLAALAGVEKLRWGGVTLSIKGVRMVKTPDHSSGEAVFSSVSPVLVRHEGRYLMPDEPHFVERIVHNIRHKADMLGLPSDVQAEVLDAGPRRLFNVQKEKRVGATVKMRIAAAPALLDALYDWGLGVCSIQGFGWIR</sequence>
<comment type="similarity">
    <text evidence="1">Belongs to the CRISPR-associated protein Cas6/Cse3/CasE family.</text>
</comment>
<comment type="caution">
    <text evidence="5">The sequence shown here is derived from an EMBL/GenBank/DDBJ whole genome shotgun (WGS) entry which is preliminary data.</text>
</comment>
<reference evidence="5" key="1">
    <citation type="submission" date="2023-02" db="EMBL/GenBank/DDBJ databases">
        <title>Actinomadura rubrobrunea NBRC 14622.</title>
        <authorList>
            <person name="Ichikawa N."/>
            <person name="Sato H."/>
            <person name="Tonouchi N."/>
        </authorList>
    </citation>
    <scope>NUCLEOTIDE SEQUENCE</scope>
    <source>
        <strain evidence="5">NBRC 14622</strain>
    </source>
</reference>
<dbReference type="InterPro" id="IPR049435">
    <property type="entry name" value="Cas_Cas6_C"/>
</dbReference>
<evidence type="ECO:0000313" key="6">
    <source>
        <dbReference type="Proteomes" id="UP001165124"/>
    </source>
</evidence>
<dbReference type="InterPro" id="IPR045747">
    <property type="entry name" value="CRISPR-assoc_prot_Cas6_N_sf"/>
</dbReference>
<dbReference type="InterPro" id="IPR010156">
    <property type="entry name" value="CRISPR-assoc_prot_Cas6"/>
</dbReference>
<dbReference type="AlphaFoldDB" id="A0A9W6UX37"/>
<dbReference type="Gene3D" id="3.30.70.1890">
    <property type="match status" value="1"/>
</dbReference>
<proteinExistence type="inferred from homology"/>
<dbReference type="Pfam" id="PF01881">
    <property type="entry name" value="Cas_Cas6_C"/>
    <property type="match status" value="1"/>
</dbReference>
<protein>
    <recommendedName>
        <fullName evidence="4">CRISPR associated protein Cas6 C-terminal domain-containing protein</fullName>
    </recommendedName>
</protein>
<dbReference type="Gene3D" id="3.30.70.1900">
    <property type="match status" value="1"/>
</dbReference>
<dbReference type="EMBL" id="BSRZ01000005">
    <property type="protein sequence ID" value="GLW64295.1"/>
    <property type="molecule type" value="Genomic_DNA"/>
</dbReference>
<dbReference type="CDD" id="cd21140">
    <property type="entry name" value="Cas6_I-like"/>
    <property type="match status" value="1"/>
</dbReference>
<evidence type="ECO:0000259" key="4">
    <source>
        <dbReference type="Pfam" id="PF01881"/>
    </source>
</evidence>
<dbReference type="GO" id="GO:0051607">
    <property type="term" value="P:defense response to virus"/>
    <property type="evidence" value="ECO:0007669"/>
    <property type="project" value="UniProtKB-KW"/>
</dbReference>